<dbReference type="EMBL" id="BQNB010008514">
    <property type="protein sequence ID" value="GJS50423.1"/>
    <property type="molecule type" value="Genomic_DNA"/>
</dbReference>
<reference evidence="3" key="2">
    <citation type="submission" date="2022-01" db="EMBL/GenBank/DDBJ databases">
        <authorList>
            <person name="Yamashiro T."/>
            <person name="Shiraishi A."/>
            <person name="Satake H."/>
            <person name="Nakayama K."/>
        </authorList>
    </citation>
    <scope>NUCLEOTIDE SEQUENCE</scope>
</reference>
<dbReference type="Proteomes" id="UP001151760">
    <property type="component" value="Unassembled WGS sequence"/>
</dbReference>
<evidence type="ECO:0000313" key="4">
    <source>
        <dbReference type="Proteomes" id="UP001151760"/>
    </source>
</evidence>
<accession>A0ABQ4WC80</accession>
<feature type="coiled-coil region" evidence="1">
    <location>
        <begin position="101"/>
        <end position="128"/>
    </location>
</feature>
<evidence type="ECO:0000256" key="2">
    <source>
        <dbReference type="SAM" id="MobiDB-lite"/>
    </source>
</evidence>
<organism evidence="3 4">
    <name type="scientific">Tanacetum coccineum</name>
    <dbReference type="NCBI Taxonomy" id="301880"/>
    <lineage>
        <taxon>Eukaryota</taxon>
        <taxon>Viridiplantae</taxon>
        <taxon>Streptophyta</taxon>
        <taxon>Embryophyta</taxon>
        <taxon>Tracheophyta</taxon>
        <taxon>Spermatophyta</taxon>
        <taxon>Magnoliopsida</taxon>
        <taxon>eudicotyledons</taxon>
        <taxon>Gunneridae</taxon>
        <taxon>Pentapetalae</taxon>
        <taxon>asterids</taxon>
        <taxon>campanulids</taxon>
        <taxon>Asterales</taxon>
        <taxon>Asteraceae</taxon>
        <taxon>Asteroideae</taxon>
        <taxon>Anthemideae</taxon>
        <taxon>Anthemidinae</taxon>
        <taxon>Tanacetum</taxon>
    </lineage>
</organism>
<feature type="region of interest" description="Disordered" evidence="2">
    <location>
        <begin position="1"/>
        <end position="27"/>
    </location>
</feature>
<evidence type="ECO:0000313" key="3">
    <source>
        <dbReference type="EMBL" id="GJS50423.1"/>
    </source>
</evidence>
<comment type="caution">
    <text evidence="3">The sequence shown here is derived from an EMBL/GenBank/DDBJ whole genome shotgun (WGS) entry which is preliminary data.</text>
</comment>
<protein>
    <submittedName>
        <fullName evidence="3">Uncharacterized protein</fullName>
    </submittedName>
</protein>
<reference evidence="3" key="1">
    <citation type="journal article" date="2022" name="Int. J. Mol. Sci.">
        <title>Draft Genome of Tanacetum Coccineum: Genomic Comparison of Closely Related Tanacetum-Family Plants.</title>
        <authorList>
            <person name="Yamashiro T."/>
            <person name="Shiraishi A."/>
            <person name="Nakayama K."/>
            <person name="Satake H."/>
        </authorList>
    </citation>
    <scope>NUCLEOTIDE SEQUENCE</scope>
</reference>
<sequence length="284" mass="31584">MKEVVVSSSYGSKRKRLESSGGSGPSPIFIGRRTRFLGPLASSKDTREVDPFLQGDDEARVSHDILSGLLHPKTQRHLDGLSLNELVNFHDVSALKFMMSSNMLNREARSLSAEVLRLRDEVVTLRNQRANSAIVISRLEAKLLGVEGRLATSEDSVVRNLRAENEKLVGDIASLLELSILAESSRKIIKDDIESLLLKEKLDLANEDHSLMVTDLPPHAVKTLLSSDSFSAMLAGLQEKVMFVRRGQALKEVADMGIGLRLEDMRDYKSDAEETYDKAIDDFY</sequence>
<name>A0ABQ4WC80_9ASTR</name>
<keyword evidence="4" id="KW-1185">Reference proteome</keyword>
<proteinExistence type="predicted"/>
<feature type="compositionally biased region" description="Polar residues" evidence="2">
    <location>
        <begin position="1"/>
        <end position="11"/>
    </location>
</feature>
<gene>
    <name evidence="3" type="ORF">Tco_0623785</name>
</gene>
<keyword evidence="1" id="KW-0175">Coiled coil</keyword>
<evidence type="ECO:0000256" key="1">
    <source>
        <dbReference type="SAM" id="Coils"/>
    </source>
</evidence>